<name>A0A151RSR2_CAJCA</name>
<dbReference type="EMBL" id="KQ483586">
    <property type="protein sequence ID" value="KYP45569.1"/>
    <property type="molecule type" value="Genomic_DNA"/>
</dbReference>
<proteinExistence type="predicted"/>
<protein>
    <submittedName>
        <fullName evidence="1">Uncharacterized protein</fullName>
    </submittedName>
</protein>
<feature type="non-terminal residue" evidence="1">
    <location>
        <position position="1"/>
    </location>
</feature>
<organism evidence="1 2">
    <name type="scientific">Cajanus cajan</name>
    <name type="common">Pigeon pea</name>
    <name type="synonym">Cajanus indicus</name>
    <dbReference type="NCBI Taxonomy" id="3821"/>
    <lineage>
        <taxon>Eukaryota</taxon>
        <taxon>Viridiplantae</taxon>
        <taxon>Streptophyta</taxon>
        <taxon>Embryophyta</taxon>
        <taxon>Tracheophyta</taxon>
        <taxon>Spermatophyta</taxon>
        <taxon>Magnoliopsida</taxon>
        <taxon>eudicotyledons</taxon>
        <taxon>Gunneridae</taxon>
        <taxon>Pentapetalae</taxon>
        <taxon>rosids</taxon>
        <taxon>fabids</taxon>
        <taxon>Fabales</taxon>
        <taxon>Fabaceae</taxon>
        <taxon>Papilionoideae</taxon>
        <taxon>50 kb inversion clade</taxon>
        <taxon>NPAAA clade</taxon>
        <taxon>indigoferoid/millettioid clade</taxon>
        <taxon>Phaseoleae</taxon>
        <taxon>Cajanus</taxon>
    </lineage>
</organism>
<gene>
    <name evidence="1" type="ORF">KK1_032872</name>
</gene>
<dbReference type="AlphaFoldDB" id="A0A151RSR2"/>
<accession>A0A151RSR2</accession>
<evidence type="ECO:0000313" key="1">
    <source>
        <dbReference type="EMBL" id="KYP45569.1"/>
    </source>
</evidence>
<dbReference type="Proteomes" id="UP000075243">
    <property type="component" value="Unassembled WGS sequence"/>
</dbReference>
<reference evidence="1" key="1">
    <citation type="journal article" date="2012" name="Nat. Biotechnol.">
        <title>Draft genome sequence of pigeonpea (Cajanus cajan), an orphan legume crop of resource-poor farmers.</title>
        <authorList>
            <person name="Varshney R.K."/>
            <person name="Chen W."/>
            <person name="Li Y."/>
            <person name="Bharti A.K."/>
            <person name="Saxena R.K."/>
            <person name="Schlueter J.A."/>
            <person name="Donoghue M.T."/>
            <person name="Azam S."/>
            <person name="Fan G."/>
            <person name="Whaley A.M."/>
            <person name="Farmer A.D."/>
            <person name="Sheridan J."/>
            <person name="Iwata A."/>
            <person name="Tuteja R."/>
            <person name="Penmetsa R.V."/>
            <person name="Wu W."/>
            <person name="Upadhyaya H.D."/>
            <person name="Yang S.P."/>
            <person name="Shah T."/>
            <person name="Saxena K.B."/>
            <person name="Michael T."/>
            <person name="McCombie W.R."/>
            <person name="Yang B."/>
            <person name="Zhang G."/>
            <person name="Yang H."/>
            <person name="Wang J."/>
            <person name="Spillane C."/>
            <person name="Cook D.R."/>
            <person name="May G.D."/>
            <person name="Xu X."/>
            <person name="Jackson S.A."/>
        </authorList>
    </citation>
    <scope>NUCLEOTIDE SEQUENCE [LARGE SCALE GENOMIC DNA]</scope>
</reference>
<dbReference type="Gramene" id="C.cajan_31071.t">
    <property type="protein sequence ID" value="C.cajan_31071.t.cds1"/>
    <property type="gene ID" value="C.cajan_31071"/>
</dbReference>
<evidence type="ECO:0000313" key="2">
    <source>
        <dbReference type="Proteomes" id="UP000075243"/>
    </source>
</evidence>
<sequence length="55" mass="5901">TPTLRTSVTSFSFENCSAETGHVIMATPALSPSRVEFHPQCVINPPIAPCSRINS</sequence>
<keyword evidence="2" id="KW-1185">Reference proteome</keyword>